<accession>A0A9D4I0A6</accession>
<dbReference type="Proteomes" id="UP000828390">
    <property type="component" value="Unassembled WGS sequence"/>
</dbReference>
<protein>
    <submittedName>
        <fullName evidence="1">Uncharacterized protein</fullName>
    </submittedName>
</protein>
<reference evidence="1" key="2">
    <citation type="submission" date="2020-11" db="EMBL/GenBank/DDBJ databases">
        <authorList>
            <person name="McCartney M.A."/>
            <person name="Auch B."/>
            <person name="Kono T."/>
            <person name="Mallez S."/>
            <person name="Becker A."/>
            <person name="Gohl D.M."/>
            <person name="Silverstein K.A.T."/>
            <person name="Koren S."/>
            <person name="Bechman K.B."/>
            <person name="Herman A."/>
            <person name="Abrahante J.E."/>
            <person name="Garbe J."/>
        </authorList>
    </citation>
    <scope>NUCLEOTIDE SEQUENCE</scope>
    <source>
        <strain evidence="1">Duluth1</strain>
        <tissue evidence="1">Whole animal</tissue>
    </source>
</reference>
<organism evidence="1 2">
    <name type="scientific">Dreissena polymorpha</name>
    <name type="common">Zebra mussel</name>
    <name type="synonym">Mytilus polymorpha</name>
    <dbReference type="NCBI Taxonomy" id="45954"/>
    <lineage>
        <taxon>Eukaryota</taxon>
        <taxon>Metazoa</taxon>
        <taxon>Spiralia</taxon>
        <taxon>Lophotrochozoa</taxon>
        <taxon>Mollusca</taxon>
        <taxon>Bivalvia</taxon>
        <taxon>Autobranchia</taxon>
        <taxon>Heteroconchia</taxon>
        <taxon>Euheterodonta</taxon>
        <taxon>Imparidentia</taxon>
        <taxon>Neoheterodontei</taxon>
        <taxon>Myida</taxon>
        <taxon>Dreissenoidea</taxon>
        <taxon>Dreissenidae</taxon>
        <taxon>Dreissena</taxon>
    </lineage>
</organism>
<proteinExistence type="predicted"/>
<gene>
    <name evidence="1" type="ORF">DPMN_046161</name>
</gene>
<dbReference type="AlphaFoldDB" id="A0A9D4I0A6"/>
<dbReference type="EMBL" id="JAIWYP010000011">
    <property type="protein sequence ID" value="KAH3739509.1"/>
    <property type="molecule type" value="Genomic_DNA"/>
</dbReference>
<name>A0A9D4I0A6_DREPO</name>
<keyword evidence="2" id="KW-1185">Reference proteome</keyword>
<comment type="caution">
    <text evidence="1">The sequence shown here is derived from an EMBL/GenBank/DDBJ whole genome shotgun (WGS) entry which is preliminary data.</text>
</comment>
<reference evidence="1" key="1">
    <citation type="journal article" date="2019" name="bioRxiv">
        <title>The Genome of the Zebra Mussel, Dreissena polymorpha: A Resource for Invasive Species Research.</title>
        <authorList>
            <person name="McCartney M.A."/>
            <person name="Auch B."/>
            <person name="Kono T."/>
            <person name="Mallez S."/>
            <person name="Zhang Y."/>
            <person name="Obille A."/>
            <person name="Becker A."/>
            <person name="Abrahante J.E."/>
            <person name="Garbe J."/>
            <person name="Badalamenti J.P."/>
            <person name="Herman A."/>
            <person name="Mangelson H."/>
            <person name="Liachko I."/>
            <person name="Sullivan S."/>
            <person name="Sone E.D."/>
            <person name="Koren S."/>
            <person name="Silverstein K.A.T."/>
            <person name="Beckman K.B."/>
            <person name="Gohl D.M."/>
        </authorList>
    </citation>
    <scope>NUCLEOTIDE SEQUENCE</scope>
    <source>
        <strain evidence="1">Duluth1</strain>
        <tissue evidence="1">Whole animal</tissue>
    </source>
</reference>
<evidence type="ECO:0000313" key="1">
    <source>
        <dbReference type="EMBL" id="KAH3739509.1"/>
    </source>
</evidence>
<sequence>METGMCGQVGVSVTSHVEQEHKHAIERAPILLQKMAALIVSERRWILKHVFLIGVQTAVGRHGKAGVLVLKRVEEKKLG</sequence>
<evidence type="ECO:0000313" key="2">
    <source>
        <dbReference type="Proteomes" id="UP000828390"/>
    </source>
</evidence>